<dbReference type="SUPFAM" id="SSF49764">
    <property type="entry name" value="HSP20-like chaperones"/>
    <property type="match status" value="1"/>
</dbReference>
<dbReference type="Pfam" id="PF07719">
    <property type="entry name" value="TPR_2"/>
    <property type="match status" value="1"/>
</dbReference>
<dbReference type="InterPro" id="IPR019734">
    <property type="entry name" value="TPR_rpt"/>
</dbReference>
<evidence type="ECO:0000259" key="6">
    <source>
        <dbReference type="PROSITE" id="PS51048"/>
    </source>
</evidence>
<dbReference type="PANTHER" id="PTHR45862">
    <property type="entry name" value="PROTEIN SGT1 HOMOLOG"/>
    <property type="match status" value="1"/>
</dbReference>
<dbReference type="CDD" id="cd06466">
    <property type="entry name" value="p23_CS_SGT1_like"/>
    <property type="match status" value="1"/>
</dbReference>
<evidence type="ECO:0000256" key="2">
    <source>
        <dbReference type="ARBA" id="ARBA00022737"/>
    </source>
</evidence>
<feature type="domain" description="CS" evidence="7">
    <location>
        <begin position="188"/>
        <end position="278"/>
    </location>
</feature>
<dbReference type="Gene3D" id="1.25.40.10">
    <property type="entry name" value="Tetratricopeptide repeat domain"/>
    <property type="match status" value="1"/>
</dbReference>
<evidence type="ECO:0000256" key="1">
    <source>
        <dbReference type="ARBA" id="ARBA00008509"/>
    </source>
</evidence>
<evidence type="ECO:0000256" key="4">
    <source>
        <dbReference type="PROSITE-ProRule" id="PRU00339"/>
    </source>
</evidence>
<feature type="domain" description="SGS" evidence="6">
    <location>
        <begin position="301"/>
        <end position="385"/>
    </location>
</feature>
<feature type="region of interest" description="Disordered" evidence="5">
    <location>
        <begin position="365"/>
        <end position="385"/>
    </location>
</feature>
<dbReference type="AlphaFoldDB" id="A3LU63"/>
<dbReference type="SMART" id="SM00028">
    <property type="entry name" value="TPR"/>
    <property type="match status" value="3"/>
</dbReference>
<dbReference type="KEGG" id="pic:PICST_58171"/>
<dbReference type="PROSITE" id="PS50005">
    <property type="entry name" value="TPR"/>
    <property type="match status" value="1"/>
</dbReference>
<keyword evidence="3 4" id="KW-0802">TPR repeat</keyword>
<sequence length="385" mass="43725">MAIEKHIKEGDIAVGEKDFLGAIGAYSAAIKEDSNALQPYLKRANTYLKLKNYDQAKSDISVAYQIADSRGKREEMGLCYFRLGLIYYAEKKYKLAVTHFDKAIKYNCVESTLQMWKTKAEYDLKKHPEVEEEDDESDIFDVDRAPVESTDAPKVEEAASNKIEEITAGLDEKASTNIAVINKQAPLKIKIRDDWYQSNNDVTITIYAKNVKEDKLQVLFKEKSVAVSFPSSANSEYNYNLDPLYSQIDTDKSRYKVYGTKVEITLVKKASKKWPTLEASGVEDATEEAEDNDEVRKAALSYPSSSKKAVNWANFKVNEDEEEDKGENSFFTKLYEDVDDDTRRAMMKSYVQSNGTVLTTNWAEAKDKEFETSPPEGMEAKQWGK</sequence>
<dbReference type="GO" id="GO:0051087">
    <property type="term" value="F:protein-folding chaperone binding"/>
    <property type="evidence" value="ECO:0007669"/>
    <property type="project" value="InterPro"/>
</dbReference>
<accession>A3LU63</accession>
<dbReference type="PROSITE" id="PS51203">
    <property type="entry name" value="CS"/>
    <property type="match status" value="1"/>
</dbReference>
<dbReference type="GeneID" id="4838851"/>
<dbReference type="OrthoDB" id="1898560at2759"/>
<dbReference type="Proteomes" id="UP000002258">
    <property type="component" value="Chromosome 4"/>
</dbReference>
<dbReference type="FunCoup" id="A3LU63">
    <property type="interactions" value="1037"/>
</dbReference>
<organism evidence="8 9">
    <name type="scientific">Scheffersomyces stipitis (strain ATCC 58785 / CBS 6054 / NBRC 10063 / NRRL Y-11545)</name>
    <name type="common">Yeast</name>
    <name type="synonym">Pichia stipitis</name>
    <dbReference type="NCBI Taxonomy" id="322104"/>
    <lineage>
        <taxon>Eukaryota</taxon>
        <taxon>Fungi</taxon>
        <taxon>Dikarya</taxon>
        <taxon>Ascomycota</taxon>
        <taxon>Saccharomycotina</taxon>
        <taxon>Pichiomycetes</taxon>
        <taxon>Debaryomycetaceae</taxon>
        <taxon>Scheffersomyces</taxon>
    </lineage>
</organism>
<dbReference type="Pfam" id="PF13181">
    <property type="entry name" value="TPR_8"/>
    <property type="match status" value="1"/>
</dbReference>
<evidence type="ECO:0000256" key="3">
    <source>
        <dbReference type="ARBA" id="ARBA00022803"/>
    </source>
</evidence>
<protein>
    <submittedName>
        <fullName evidence="8">Uncharacterized protein</fullName>
    </submittedName>
</protein>
<dbReference type="InterPro" id="IPR007699">
    <property type="entry name" value="SGS_dom"/>
</dbReference>
<evidence type="ECO:0000313" key="9">
    <source>
        <dbReference type="Proteomes" id="UP000002258"/>
    </source>
</evidence>
<evidence type="ECO:0000259" key="7">
    <source>
        <dbReference type="PROSITE" id="PS51203"/>
    </source>
</evidence>
<dbReference type="OMA" id="KIREDWY"/>
<dbReference type="SUPFAM" id="SSF48452">
    <property type="entry name" value="TPR-like"/>
    <property type="match status" value="1"/>
</dbReference>
<proteinExistence type="inferred from homology"/>
<dbReference type="RefSeq" id="XP_001384217.2">
    <property type="nucleotide sequence ID" value="XM_001384180.1"/>
</dbReference>
<evidence type="ECO:0000256" key="5">
    <source>
        <dbReference type="SAM" id="MobiDB-lite"/>
    </source>
</evidence>
<comment type="similarity">
    <text evidence="1">Belongs to the SGT1 family.</text>
</comment>
<feature type="repeat" description="TPR" evidence="4">
    <location>
        <begin position="77"/>
        <end position="110"/>
    </location>
</feature>
<dbReference type="InterPro" id="IPR011990">
    <property type="entry name" value="TPR-like_helical_dom_sf"/>
</dbReference>
<dbReference type="Pfam" id="PF04969">
    <property type="entry name" value="CS"/>
    <property type="match status" value="1"/>
</dbReference>
<dbReference type="InterPro" id="IPR013105">
    <property type="entry name" value="TPR_2"/>
</dbReference>
<keyword evidence="9" id="KW-1185">Reference proteome</keyword>
<dbReference type="PROSITE" id="PS51048">
    <property type="entry name" value="SGS"/>
    <property type="match status" value="1"/>
</dbReference>
<dbReference type="Gene3D" id="2.60.40.790">
    <property type="match status" value="1"/>
</dbReference>
<dbReference type="InParanoid" id="A3LU63"/>
<evidence type="ECO:0000313" key="8">
    <source>
        <dbReference type="EMBL" id="ABN66188.2"/>
    </source>
</evidence>
<dbReference type="HOGENOM" id="CLU_039532_3_0_1"/>
<keyword evidence="2" id="KW-0677">Repeat</keyword>
<dbReference type="InterPro" id="IPR008978">
    <property type="entry name" value="HSP20-like_chaperone"/>
</dbReference>
<dbReference type="InterPro" id="IPR007052">
    <property type="entry name" value="CS_dom"/>
</dbReference>
<dbReference type="STRING" id="322104.A3LU63"/>
<dbReference type="eggNOG" id="KOG1309">
    <property type="taxonomic scope" value="Eukaryota"/>
</dbReference>
<dbReference type="EMBL" id="CP000498">
    <property type="protein sequence ID" value="ABN66188.2"/>
    <property type="molecule type" value="Genomic_DNA"/>
</dbReference>
<dbReference type="Pfam" id="PF05002">
    <property type="entry name" value="SGS"/>
    <property type="match status" value="1"/>
</dbReference>
<reference evidence="8 9" key="1">
    <citation type="journal article" date="2007" name="Nat. Biotechnol.">
        <title>Genome sequence of the lignocellulose-bioconverting and xylose-fermenting yeast Pichia stipitis.</title>
        <authorList>
            <person name="Jeffries T.W."/>
            <person name="Grigoriev I.V."/>
            <person name="Grimwood J."/>
            <person name="Laplaza J.M."/>
            <person name="Aerts A."/>
            <person name="Salamov A."/>
            <person name="Schmutz J."/>
            <person name="Lindquist E."/>
            <person name="Dehal P."/>
            <person name="Shapiro H."/>
            <person name="Jin Y.S."/>
            <person name="Passoth V."/>
            <person name="Richardson P.M."/>
        </authorList>
    </citation>
    <scope>NUCLEOTIDE SEQUENCE [LARGE SCALE GENOMIC DNA]</scope>
    <source>
        <strain evidence="9">ATCC 58785 / CBS 6054 / NBRC 10063 / NRRL Y-11545</strain>
    </source>
</reference>
<name>A3LU63_PICST</name>
<dbReference type="InterPro" id="IPR044563">
    <property type="entry name" value="Sgt1-like"/>
</dbReference>
<gene>
    <name evidence="8" type="ORF">PICST_58171</name>
</gene>